<dbReference type="AlphaFoldDB" id="A0A1H0KCF7"/>
<dbReference type="EMBL" id="LT629705">
    <property type="protein sequence ID" value="SDO53460.1"/>
    <property type="molecule type" value="Genomic_DNA"/>
</dbReference>
<sequence length="93" mass="9851">MHSSTTRRTFVKGPAASGLLAGLGLWRTPVWAVTSPGEPQVLAGTEFELSIGETAVNITGNPRTAMTTNSRVGRLAGDFKPANERKLTQRGVT</sequence>
<accession>A0A1H0KCF7</accession>
<gene>
    <name evidence="2" type="ORF">SAMN04489798_3199</name>
</gene>
<dbReference type="Proteomes" id="UP000198827">
    <property type="component" value="Chromosome I"/>
</dbReference>
<reference evidence="2 3" key="1">
    <citation type="submission" date="2016-10" db="EMBL/GenBank/DDBJ databases">
        <authorList>
            <person name="de Groot N.N."/>
        </authorList>
    </citation>
    <scope>NUCLEOTIDE SEQUENCE [LARGE SCALE GENOMIC DNA]</scope>
    <source>
        <strain evidence="2 3">CECT 7543</strain>
    </source>
</reference>
<evidence type="ECO:0000313" key="2">
    <source>
        <dbReference type="EMBL" id="SDO53460.1"/>
    </source>
</evidence>
<organism evidence="2 3">
    <name type="scientific">Pseudomonas arsenicoxydans</name>
    <dbReference type="NCBI Taxonomy" id="702115"/>
    <lineage>
        <taxon>Bacteria</taxon>
        <taxon>Pseudomonadati</taxon>
        <taxon>Pseudomonadota</taxon>
        <taxon>Gammaproteobacteria</taxon>
        <taxon>Pseudomonadales</taxon>
        <taxon>Pseudomonadaceae</taxon>
        <taxon>Pseudomonas</taxon>
    </lineage>
</organism>
<dbReference type="InterPro" id="IPR019546">
    <property type="entry name" value="TAT_signal_bac_arc"/>
</dbReference>
<evidence type="ECO:0000313" key="3">
    <source>
        <dbReference type="Proteomes" id="UP000198827"/>
    </source>
</evidence>
<name>A0A1H0KCF7_9PSED</name>
<dbReference type="NCBIfam" id="TIGR01409">
    <property type="entry name" value="TAT_signal_seq"/>
    <property type="match status" value="1"/>
</dbReference>
<protein>
    <submittedName>
        <fullName evidence="2">Tat (Twin-arginine translocation) pathway signal sequence</fullName>
    </submittedName>
</protein>
<keyword evidence="1" id="KW-0732">Signal</keyword>
<evidence type="ECO:0000256" key="1">
    <source>
        <dbReference type="ARBA" id="ARBA00022729"/>
    </source>
</evidence>
<dbReference type="InterPro" id="IPR006311">
    <property type="entry name" value="TAT_signal"/>
</dbReference>
<proteinExistence type="predicted"/>
<dbReference type="PROSITE" id="PS51318">
    <property type="entry name" value="TAT"/>
    <property type="match status" value="1"/>
</dbReference>